<sequence length="73" mass="7989">MTTITHRHGSDRSRPGVLGQVALLVSGRGRVVRRGPAPGQDTTQFLLSSGNRERLLRSIDELNGGEGREHDTR</sequence>
<comment type="caution">
    <text evidence="1">The sequence shown here is derived from an EMBL/GenBank/DDBJ whole genome shotgun (WGS) entry which is preliminary data.</text>
</comment>
<proteinExistence type="predicted"/>
<dbReference type="EMBL" id="PSUL01000001">
    <property type="protein sequence ID" value="PPF16413.1"/>
    <property type="molecule type" value="Genomic_DNA"/>
</dbReference>
<dbReference type="RefSeq" id="WP_097165582.1">
    <property type="nucleotide sequence ID" value="NZ_CP028129.1"/>
</dbReference>
<dbReference type="Proteomes" id="UP000237881">
    <property type="component" value="Unassembled WGS sequence"/>
</dbReference>
<gene>
    <name evidence="1" type="ORF">C5C04_01150</name>
    <name evidence="2" type="ORF">C5C40_01155</name>
</gene>
<dbReference type="Proteomes" id="UP000239698">
    <property type="component" value="Unassembled WGS sequence"/>
</dbReference>
<dbReference type="EMBL" id="PSVT01000001">
    <property type="protein sequence ID" value="PPH79925.1"/>
    <property type="molecule type" value="Genomic_DNA"/>
</dbReference>
<reference evidence="3 4" key="1">
    <citation type="submission" date="2018-02" db="EMBL/GenBank/DDBJ databases">
        <title>Bacteriophage NCPPB3778 and a type I-E CRISPR drive the evolution of the US Biological Select Agent, Rathayibacter toxicus.</title>
        <authorList>
            <person name="Davis E.W.II."/>
            <person name="Tabima J.F."/>
            <person name="Weisberg A.J."/>
            <person name="Lopes L.D."/>
            <person name="Wiseman M.S."/>
            <person name="Wiseman M.S."/>
            <person name="Pupko T."/>
            <person name="Belcher M.S."/>
            <person name="Sechler A.J."/>
            <person name="Tancos M.A."/>
            <person name="Schroeder B.K."/>
            <person name="Murray T.D."/>
            <person name="Luster D.G."/>
            <person name="Schneider W.L."/>
            <person name="Rogers E."/>
            <person name="Andreote F.D."/>
            <person name="Grunwald N.J."/>
            <person name="Putnam M.L."/>
            <person name="Chang J.H."/>
        </authorList>
    </citation>
    <scope>NUCLEOTIDE SEQUENCE [LARGE SCALE GENOMIC DNA]</scope>
    <source>
        <strain evidence="2 4">AY1D6</strain>
        <strain evidence="1 3">AY1I9</strain>
    </source>
</reference>
<name>A0ABD6WCP8_RATRA</name>
<protein>
    <submittedName>
        <fullName evidence="1">Uncharacterized protein</fullName>
    </submittedName>
</protein>
<organism evidence="1 3">
    <name type="scientific">Rathayibacter rathayi</name>
    <name type="common">Corynebacterium rathayi</name>
    <dbReference type="NCBI Taxonomy" id="33887"/>
    <lineage>
        <taxon>Bacteria</taxon>
        <taxon>Bacillati</taxon>
        <taxon>Actinomycetota</taxon>
        <taxon>Actinomycetes</taxon>
        <taxon>Micrococcales</taxon>
        <taxon>Microbacteriaceae</taxon>
        <taxon>Rathayibacter</taxon>
    </lineage>
</organism>
<evidence type="ECO:0000313" key="4">
    <source>
        <dbReference type="Proteomes" id="UP000239698"/>
    </source>
</evidence>
<keyword evidence="4" id="KW-1185">Reference proteome</keyword>
<dbReference type="KEGG" id="rry:C1O28_08675"/>
<evidence type="ECO:0000313" key="1">
    <source>
        <dbReference type="EMBL" id="PPF16413.1"/>
    </source>
</evidence>
<evidence type="ECO:0000313" key="3">
    <source>
        <dbReference type="Proteomes" id="UP000237881"/>
    </source>
</evidence>
<dbReference type="GeneID" id="49820546"/>
<evidence type="ECO:0000313" key="2">
    <source>
        <dbReference type="EMBL" id="PPH79925.1"/>
    </source>
</evidence>
<dbReference type="AlphaFoldDB" id="A0ABD6WCP8"/>
<accession>A0ABD6WCP8</accession>